<dbReference type="RefSeq" id="WP_188565992.1">
    <property type="nucleotide sequence ID" value="NZ_BMED01000002.1"/>
</dbReference>
<evidence type="ECO:0000256" key="4">
    <source>
        <dbReference type="SAM" id="SignalP"/>
    </source>
</evidence>
<evidence type="ECO:0000313" key="7">
    <source>
        <dbReference type="Proteomes" id="UP000637423"/>
    </source>
</evidence>
<dbReference type="Proteomes" id="UP000637423">
    <property type="component" value="Unassembled WGS sequence"/>
</dbReference>
<dbReference type="EMBL" id="BMED01000002">
    <property type="protein sequence ID" value="GGC73456.1"/>
    <property type="molecule type" value="Genomic_DNA"/>
</dbReference>
<evidence type="ECO:0000256" key="3">
    <source>
        <dbReference type="ARBA" id="ARBA00022729"/>
    </source>
</evidence>
<comment type="similarity">
    <text evidence="2">Belongs to the bacterial solute-binding protein SsuA/TauA family.</text>
</comment>
<keyword evidence="3 4" id="KW-0732">Signal</keyword>
<gene>
    <name evidence="6" type="ORF">GCM10011396_20800</name>
</gene>
<comment type="caution">
    <text evidence="6">The sequence shown here is derived from an EMBL/GenBank/DDBJ whole genome shotgun (WGS) entry which is preliminary data.</text>
</comment>
<reference evidence="6" key="2">
    <citation type="submission" date="2020-09" db="EMBL/GenBank/DDBJ databases">
        <authorList>
            <person name="Sun Q."/>
            <person name="Zhou Y."/>
        </authorList>
    </citation>
    <scope>NUCLEOTIDE SEQUENCE</scope>
    <source>
        <strain evidence="6">CGMCC 1.10998</strain>
    </source>
</reference>
<evidence type="ECO:0000256" key="2">
    <source>
        <dbReference type="ARBA" id="ARBA00010742"/>
    </source>
</evidence>
<evidence type="ECO:0000256" key="1">
    <source>
        <dbReference type="ARBA" id="ARBA00004418"/>
    </source>
</evidence>
<proteinExistence type="inferred from homology"/>
<accession>A0A916XI06</accession>
<name>A0A916XI06_9BURK</name>
<dbReference type="PANTHER" id="PTHR30024:SF47">
    <property type="entry name" value="TAURINE-BINDING PERIPLASMIC PROTEIN"/>
    <property type="match status" value="1"/>
</dbReference>
<organism evidence="6 7">
    <name type="scientific">Undibacterium terreum</name>
    <dbReference type="NCBI Taxonomy" id="1224302"/>
    <lineage>
        <taxon>Bacteria</taxon>
        <taxon>Pseudomonadati</taxon>
        <taxon>Pseudomonadota</taxon>
        <taxon>Betaproteobacteria</taxon>
        <taxon>Burkholderiales</taxon>
        <taxon>Oxalobacteraceae</taxon>
        <taxon>Undibacterium</taxon>
    </lineage>
</organism>
<comment type="subcellular location">
    <subcellularLocation>
        <location evidence="1">Periplasm</location>
    </subcellularLocation>
</comment>
<dbReference type="Gene3D" id="3.40.190.10">
    <property type="entry name" value="Periplasmic binding protein-like II"/>
    <property type="match status" value="2"/>
</dbReference>
<dbReference type="InterPro" id="IPR015168">
    <property type="entry name" value="SsuA/THI5"/>
</dbReference>
<dbReference type="AlphaFoldDB" id="A0A916XI06"/>
<dbReference type="Pfam" id="PF09084">
    <property type="entry name" value="NMT1"/>
    <property type="match status" value="1"/>
</dbReference>
<sequence length="339" mass="36884">MHPLSTTCHTAFQILARKHALCAVMLFAAMCCRPPAAQAEPLKTVVYASGTAVPSTVILVAQEQGYFAREGLEVRIENCIGAFRCMLDMMEGKAQFSSAGDLAVMFNGVDRKDFVILATYSSSTSLLKLVTRKSAHIEKAQDLVGKRVGIIKRSASHYFLDNFLLLEGVEPKSVEHVFLDQEDMSAALQNGSVDAISTFEPVAGKQLAAIGKDGFEVSVPPYNLSTHLVAMRKTAMQSRTETIKLLRAMDRAVQFIAAEPKKAKAILARRSGMDAASVDAVWAGSQFKLVLDPSLQVTLNSVARWARNENLISDTQIPEFSNFIYPEPLNAAKAKGVGK</sequence>
<evidence type="ECO:0000259" key="5">
    <source>
        <dbReference type="Pfam" id="PF09084"/>
    </source>
</evidence>
<dbReference type="SUPFAM" id="SSF53850">
    <property type="entry name" value="Periplasmic binding protein-like II"/>
    <property type="match status" value="1"/>
</dbReference>
<dbReference type="GO" id="GO:0042918">
    <property type="term" value="P:alkanesulfonate transmembrane transport"/>
    <property type="evidence" value="ECO:0007669"/>
    <property type="project" value="TreeGrafter"/>
</dbReference>
<dbReference type="GO" id="GO:0042597">
    <property type="term" value="C:periplasmic space"/>
    <property type="evidence" value="ECO:0007669"/>
    <property type="project" value="UniProtKB-SubCell"/>
</dbReference>
<protein>
    <submittedName>
        <fullName evidence="6">Aliphatic sulfonate ABC transporter substrate-binding protein</fullName>
    </submittedName>
</protein>
<feature type="signal peptide" evidence="4">
    <location>
        <begin position="1"/>
        <end position="39"/>
    </location>
</feature>
<reference evidence="6" key="1">
    <citation type="journal article" date="2014" name="Int. J. Syst. Evol. Microbiol.">
        <title>Complete genome sequence of Corynebacterium casei LMG S-19264T (=DSM 44701T), isolated from a smear-ripened cheese.</title>
        <authorList>
            <consortium name="US DOE Joint Genome Institute (JGI-PGF)"/>
            <person name="Walter F."/>
            <person name="Albersmeier A."/>
            <person name="Kalinowski J."/>
            <person name="Ruckert C."/>
        </authorList>
    </citation>
    <scope>NUCLEOTIDE SEQUENCE</scope>
    <source>
        <strain evidence="6">CGMCC 1.10998</strain>
    </source>
</reference>
<keyword evidence="7" id="KW-1185">Reference proteome</keyword>
<feature type="domain" description="SsuA/THI5-like" evidence="5">
    <location>
        <begin position="56"/>
        <end position="263"/>
    </location>
</feature>
<dbReference type="PANTHER" id="PTHR30024">
    <property type="entry name" value="ALIPHATIC SULFONATES-BINDING PROTEIN-RELATED"/>
    <property type="match status" value="1"/>
</dbReference>
<feature type="chain" id="PRO_5037825485" evidence="4">
    <location>
        <begin position="40"/>
        <end position="339"/>
    </location>
</feature>
<evidence type="ECO:0000313" key="6">
    <source>
        <dbReference type="EMBL" id="GGC73456.1"/>
    </source>
</evidence>